<dbReference type="InterPro" id="IPR019688">
    <property type="entry name" value="DUF2533"/>
</dbReference>
<evidence type="ECO:0000313" key="2">
    <source>
        <dbReference type="Proteomes" id="UP000193006"/>
    </source>
</evidence>
<dbReference type="RefSeq" id="WP_066155528.1">
    <property type="nucleotide sequence ID" value="NZ_CP020814.1"/>
</dbReference>
<evidence type="ECO:0008006" key="3">
    <source>
        <dbReference type="Google" id="ProtNLM"/>
    </source>
</evidence>
<reference evidence="1 2" key="1">
    <citation type="submission" date="2017-04" db="EMBL/GenBank/DDBJ databases">
        <title>Bacillus krulwichiae AM31D Genome sequencing and assembly.</title>
        <authorList>
            <person name="Krulwich T.A."/>
            <person name="Anastor L."/>
            <person name="Ehrlich R."/>
            <person name="Ehrlich G.D."/>
            <person name="Janto B."/>
        </authorList>
    </citation>
    <scope>NUCLEOTIDE SEQUENCE [LARGE SCALE GENOMIC DNA]</scope>
    <source>
        <strain evidence="1 2">AM31D</strain>
    </source>
</reference>
<dbReference type="Proteomes" id="UP000193006">
    <property type="component" value="Chromosome"/>
</dbReference>
<sequence length="84" mass="9875">MAVHLQIAEQVKKHREAQKQFLSLDAARERAIETVLDLAKSGKEFQITEINQITEEMNKIAMKFQFPPRKLVTQEMIEDYVNMR</sequence>
<name>A0A1X9M798_9BACI</name>
<keyword evidence="2" id="KW-1185">Reference proteome</keyword>
<dbReference type="STRING" id="199441.BkAM31D_05190"/>
<accession>A0A1X9M798</accession>
<proteinExistence type="predicted"/>
<dbReference type="EMBL" id="CP020814">
    <property type="protein sequence ID" value="ARK29298.1"/>
    <property type="molecule type" value="Genomic_DNA"/>
</dbReference>
<evidence type="ECO:0000313" key="1">
    <source>
        <dbReference type="EMBL" id="ARK29298.1"/>
    </source>
</evidence>
<dbReference type="AlphaFoldDB" id="A0A1X9M798"/>
<gene>
    <name evidence="1" type="ORF">BkAM31D_05190</name>
</gene>
<dbReference type="KEGG" id="bkw:BkAM31D_05190"/>
<protein>
    <recommendedName>
        <fullName evidence="3">DUF2533 domain-containing protein</fullName>
    </recommendedName>
</protein>
<organism evidence="1 2">
    <name type="scientific">Halalkalibacter krulwichiae</name>
    <dbReference type="NCBI Taxonomy" id="199441"/>
    <lineage>
        <taxon>Bacteria</taxon>
        <taxon>Bacillati</taxon>
        <taxon>Bacillota</taxon>
        <taxon>Bacilli</taxon>
        <taxon>Bacillales</taxon>
        <taxon>Bacillaceae</taxon>
        <taxon>Halalkalibacter</taxon>
    </lineage>
</organism>
<dbReference type="Pfam" id="PF10752">
    <property type="entry name" value="DUF2533"/>
    <property type="match status" value="1"/>
</dbReference>